<dbReference type="Proteomes" id="UP001608902">
    <property type="component" value="Unassembled WGS sequence"/>
</dbReference>
<organism evidence="1 2">
    <name type="scientific">Gnathostoma spinigerum</name>
    <dbReference type="NCBI Taxonomy" id="75299"/>
    <lineage>
        <taxon>Eukaryota</taxon>
        <taxon>Metazoa</taxon>
        <taxon>Ecdysozoa</taxon>
        <taxon>Nematoda</taxon>
        <taxon>Chromadorea</taxon>
        <taxon>Rhabditida</taxon>
        <taxon>Spirurina</taxon>
        <taxon>Gnathostomatomorpha</taxon>
        <taxon>Gnathostomatoidea</taxon>
        <taxon>Gnathostomatidae</taxon>
        <taxon>Gnathostoma</taxon>
    </lineage>
</organism>
<gene>
    <name evidence="1" type="ORF">AB6A40_000487</name>
</gene>
<accession>A0ABD6E286</accession>
<name>A0ABD6E286_9BILA</name>
<dbReference type="EMBL" id="JBGFUD010000135">
    <property type="protein sequence ID" value="MFH4973778.1"/>
    <property type="molecule type" value="Genomic_DNA"/>
</dbReference>
<dbReference type="Pfam" id="PF05821">
    <property type="entry name" value="NDUF_B8"/>
    <property type="match status" value="1"/>
</dbReference>
<keyword evidence="2" id="KW-1185">Reference proteome</keyword>
<proteinExistence type="predicted"/>
<evidence type="ECO:0008006" key="3">
    <source>
        <dbReference type="Google" id="ProtNLM"/>
    </source>
</evidence>
<dbReference type="PANTHER" id="PTHR12840:SF1">
    <property type="entry name" value="NADH DEHYDROGENASE [UBIQUINONE] 1 BETA SUBCOMPLEX SUBUNIT 8, MITOCHONDRIAL"/>
    <property type="match status" value="1"/>
</dbReference>
<dbReference type="AlphaFoldDB" id="A0ABD6E286"/>
<dbReference type="InterPro" id="IPR008699">
    <property type="entry name" value="NDUFB8"/>
</dbReference>
<evidence type="ECO:0000313" key="1">
    <source>
        <dbReference type="EMBL" id="MFH4973778.1"/>
    </source>
</evidence>
<comment type="caution">
    <text evidence="1">The sequence shown here is derived from an EMBL/GenBank/DDBJ whole genome shotgun (WGS) entry which is preliminary data.</text>
</comment>
<dbReference type="PANTHER" id="PTHR12840">
    <property type="entry name" value="NADH-UBIQUINONE OXIDOREDUCTASE ASHI SUBUNIT"/>
    <property type="match status" value="1"/>
</dbReference>
<sequence>MPASILRVSARALQTSAVARMRGPLTFDGWYPRDHQPGPYPKNEKERKDAAIRYGMRPEDYKPIDKDDVVRFAGDYPDLGQITYDHKDPYEAWSDRHHRRNWGEMVGMELMRFRGDRYTFTGLEAEDFKFWNSILLFARVLVPMAILSWYFTRSEPNRLHWKNPAMPKQYSYDYYRAWPWDDPRAYPITNYTFEPLD</sequence>
<evidence type="ECO:0000313" key="2">
    <source>
        <dbReference type="Proteomes" id="UP001608902"/>
    </source>
</evidence>
<reference evidence="1 2" key="1">
    <citation type="submission" date="2024-08" db="EMBL/GenBank/DDBJ databases">
        <title>Gnathostoma spinigerum genome.</title>
        <authorList>
            <person name="Gonzalez-Bertolin B."/>
            <person name="Monzon S."/>
            <person name="Zaballos A."/>
            <person name="Jimenez P."/>
            <person name="Dekumyoy P."/>
            <person name="Varona S."/>
            <person name="Cuesta I."/>
            <person name="Sumanam S."/>
            <person name="Adisakwattana P."/>
            <person name="Gasser R.B."/>
            <person name="Hernandez-Gonzalez A."/>
            <person name="Young N.D."/>
            <person name="Perteguer M.J."/>
        </authorList>
    </citation>
    <scope>NUCLEOTIDE SEQUENCE [LARGE SCALE GENOMIC DNA]</scope>
    <source>
        <strain evidence="1">AL3</strain>
        <tissue evidence="1">Liver</tissue>
    </source>
</reference>
<protein>
    <recommendedName>
        <fullName evidence="3">NADH dehydrogenase [ubiquinone] 1 beta subcomplex subunit 8, mitochondrial</fullName>
    </recommendedName>
</protein>